<dbReference type="InParanoid" id="A0A0C2THL8"/>
<dbReference type="EMBL" id="KN818236">
    <property type="protein sequence ID" value="KIL66424.1"/>
    <property type="molecule type" value="Genomic_DNA"/>
</dbReference>
<evidence type="ECO:0000313" key="3">
    <source>
        <dbReference type="Proteomes" id="UP000054549"/>
    </source>
</evidence>
<protein>
    <submittedName>
        <fullName evidence="2">Uncharacterized protein</fullName>
    </submittedName>
</protein>
<accession>A0A0C2THL8</accession>
<dbReference type="HOGENOM" id="CLU_1854718_0_0_1"/>
<gene>
    <name evidence="2" type="ORF">M378DRAFT_160884</name>
</gene>
<dbReference type="AlphaFoldDB" id="A0A0C2THL8"/>
<dbReference type="Proteomes" id="UP000054549">
    <property type="component" value="Unassembled WGS sequence"/>
</dbReference>
<keyword evidence="3" id="KW-1185">Reference proteome</keyword>
<dbReference type="OrthoDB" id="3028765at2759"/>
<organism evidence="2 3">
    <name type="scientific">Amanita muscaria (strain Koide BX008)</name>
    <dbReference type="NCBI Taxonomy" id="946122"/>
    <lineage>
        <taxon>Eukaryota</taxon>
        <taxon>Fungi</taxon>
        <taxon>Dikarya</taxon>
        <taxon>Basidiomycota</taxon>
        <taxon>Agaricomycotina</taxon>
        <taxon>Agaricomycetes</taxon>
        <taxon>Agaricomycetidae</taxon>
        <taxon>Agaricales</taxon>
        <taxon>Pluteineae</taxon>
        <taxon>Amanitaceae</taxon>
        <taxon>Amanita</taxon>
    </lineage>
</organism>
<evidence type="ECO:0000256" key="1">
    <source>
        <dbReference type="SAM" id="MobiDB-lite"/>
    </source>
</evidence>
<reference evidence="2 3" key="1">
    <citation type="submission" date="2014-04" db="EMBL/GenBank/DDBJ databases">
        <title>Evolutionary Origins and Diversification of the Mycorrhizal Mutualists.</title>
        <authorList>
            <consortium name="DOE Joint Genome Institute"/>
            <consortium name="Mycorrhizal Genomics Consortium"/>
            <person name="Kohler A."/>
            <person name="Kuo A."/>
            <person name="Nagy L.G."/>
            <person name="Floudas D."/>
            <person name="Copeland A."/>
            <person name="Barry K.W."/>
            <person name="Cichocki N."/>
            <person name="Veneault-Fourrey C."/>
            <person name="LaButti K."/>
            <person name="Lindquist E.A."/>
            <person name="Lipzen A."/>
            <person name="Lundell T."/>
            <person name="Morin E."/>
            <person name="Murat C."/>
            <person name="Riley R."/>
            <person name="Ohm R."/>
            <person name="Sun H."/>
            <person name="Tunlid A."/>
            <person name="Henrissat B."/>
            <person name="Grigoriev I.V."/>
            <person name="Hibbett D.S."/>
            <person name="Martin F."/>
        </authorList>
    </citation>
    <scope>NUCLEOTIDE SEQUENCE [LARGE SCALE GENOMIC DNA]</scope>
    <source>
        <strain evidence="2 3">Koide BX008</strain>
    </source>
</reference>
<proteinExistence type="predicted"/>
<sequence>MSQREVEEANVKYLSEIVVKVIAAVGGPLPNGELPPEHQEDVEEIAKMALKFRQIVSKEVKSMDLVTYTVPSDTPFDPSQMDDTEGSVDETGCDRVVCTLQMGLQYRKRAELGKPGGGGQQCGLTLKPKVVLPAALEA</sequence>
<name>A0A0C2THL8_AMAMK</name>
<evidence type="ECO:0000313" key="2">
    <source>
        <dbReference type="EMBL" id="KIL66424.1"/>
    </source>
</evidence>
<feature type="region of interest" description="Disordered" evidence="1">
    <location>
        <begin position="69"/>
        <end position="90"/>
    </location>
</feature>